<evidence type="ECO:0000313" key="10">
    <source>
        <dbReference type="EMBL" id="MEY8041131.1"/>
    </source>
</evidence>
<proteinExistence type="inferred from homology"/>
<feature type="transmembrane region" description="Helical" evidence="8">
    <location>
        <begin position="166"/>
        <end position="185"/>
    </location>
</feature>
<dbReference type="EMBL" id="JBGEHV010000031">
    <property type="protein sequence ID" value="MEY8041131.1"/>
    <property type="molecule type" value="Genomic_DNA"/>
</dbReference>
<keyword evidence="11" id="KW-1185">Reference proteome</keyword>
<dbReference type="PANTHER" id="PTHR43731">
    <property type="entry name" value="RHOMBOID PROTEASE"/>
    <property type="match status" value="1"/>
</dbReference>
<keyword evidence="5 8" id="KW-1133">Transmembrane helix</keyword>
<evidence type="ECO:0000256" key="6">
    <source>
        <dbReference type="ARBA" id="ARBA00023136"/>
    </source>
</evidence>
<evidence type="ECO:0000256" key="3">
    <source>
        <dbReference type="ARBA" id="ARBA00022692"/>
    </source>
</evidence>
<evidence type="ECO:0000256" key="7">
    <source>
        <dbReference type="SAM" id="MobiDB-lite"/>
    </source>
</evidence>
<evidence type="ECO:0000256" key="2">
    <source>
        <dbReference type="ARBA" id="ARBA00009045"/>
    </source>
</evidence>
<feature type="transmembrane region" description="Helical" evidence="8">
    <location>
        <begin position="242"/>
        <end position="258"/>
    </location>
</feature>
<dbReference type="InterPro" id="IPR022764">
    <property type="entry name" value="Peptidase_S54_rhomboid_dom"/>
</dbReference>
<feature type="transmembrane region" description="Helical" evidence="8">
    <location>
        <begin position="219"/>
        <end position="236"/>
    </location>
</feature>
<evidence type="ECO:0000259" key="9">
    <source>
        <dbReference type="Pfam" id="PF01694"/>
    </source>
</evidence>
<keyword evidence="6 8" id="KW-0472">Membrane</keyword>
<dbReference type="SUPFAM" id="SSF144091">
    <property type="entry name" value="Rhomboid-like"/>
    <property type="match status" value="1"/>
</dbReference>
<keyword evidence="3 8" id="KW-0812">Transmembrane</keyword>
<dbReference type="PANTHER" id="PTHR43731:SF14">
    <property type="entry name" value="PRESENILIN-ASSOCIATED RHOMBOID-LIKE PROTEIN, MITOCHONDRIAL"/>
    <property type="match status" value="1"/>
</dbReference>
<dbReference type="Pfam" id="PF01694">
    <property type="entry name" value="Rhomboid"/>
    <property type="match status" value="1"/>
</dbReference>
<evidence type="ECO:0000256" key="1">
    <source>
        <dbReference type="ARBA" id="ARBA00004141"/>
    </source>
</evidence>
<dbReference type="CDD" id="cd19756">
    <property type="entry name" value="Bbox2"/>
    <property type="match status" value="1"/>
</dbReference>
<dbReference type="Gene3D" id="1.20.1540.10">
    <property type="entry name" value="Rhomboid-like"/>
    <property type="match status" value="1"/>
</dbReference>
<evidence type="ECO:0000256" key="4">
    <source>
        <dbReference type="ARBA" id="ARBA00022801"/>
    </source>
</evidence>
<protein>
    <submittedName>
        <fullName evidence="10">Rhomboid family intramembrane serine protease</fullName>
    </submittedName>
</protein>
<evidence type="ECO:0000256" key="8">
    <source>
        <dbReference type="SAM" id="Phobius"/>
    </source>
</evidence>
<gene>
    <name evidence="10" type="ORF">AB8O55_17110</name>
</gene>
<keyword evidence="4" id="KW-0378">Hydrolase</keyword>
<comment type="subcellular location">
    <subcellularLocation>
        <location evidence="1">Membrane</location>
        <topology evidence="1">Multi-pass membrane protein</topology>
    </subcellularLocation>
</comment>
<name>A0ABV4CJ57_9PSEU</name>
<organism evidence="10 11">
    <name type="scientific">Saccharopolyspora cebuensis</name>
    <dbReference type="NCBI Taxonomy" id="418759"/>
    <lineage>
        <taxon>Bacteria</taxon>
        <taxon>Bacillati</taxon>
        <taxon>Actinomycetota</taxon>
        <taxon>Actinomycetes</taxon>
        <taxon>Pseudonocardiales</taxon>
        <taxon>Pseudonocardiaceae</taxon>
        <taxon>Saccharopolyspora</taxon>
    </lineage>
</organism>
<dbReference type="Proteomes" id="UP001564626">
    <property type="component" value="Unassembled WGS sequence"/>
</dbReference>
<feature type="transmembrane region" description="Helical" evidence="8">
    <location>
        <begin position="134"/>
        <end position="154"/>
    </location>
</feature>
<feature type="transmembrane region" description="Helical" evidence="8">
    <location>
        <begin position="191"/>
        <end position="210"/>
    </location>
</feature>
<dbReference type="GO" id="GO:0006508">
    <property type="term" value="P:proteolysis"/>
    <property type="evidence" value="ECO:0007669"/>
    <property type="project" value="UniProtKB-KW"/>
</dbReference>
<keyword evidence="10" id="KW-0645">Protease</keyword>
<comment type="similarity">
    <text evidence="2">Belongs to the peptidase S54 family.</text>
</comment>
<sequence length="307" mass="32145">MTVPPEPSGADGAPQQLPGCARHPDRPTGLRCTRCERPACPECLREASVGYQCVDCVNEGRRGAREAVTVAGARLSRKPVVVPALILINVAFFLATAVQAGSATANHSSALFADFSLYPLLTAGGQWWRLLSSGFLHIGLIHLAMNMLALWVLGRDLEMVLGKLRFGAVYLLSLLGGSTAVFLFGELLRPVAGASGAVYGLMGGIAIVALRTKLSLRPVLIVIALNLVVSVTIPGISLLGHVGGLVIGVAATAALVYAPRGRRNAVQAGVLIALLLVLVAMLVTRDLQFGALNCWGSGIETRCGIRP</sequence>
<dbReference type="InterPro" id="IPR035952">
    <property type="entry name" value="Rhomboid-like_sf"/>
</dbReference>
<dbReference type="GO" id="GO:0008233">
    <property type="term" value="F:peptidase activity"/>
    <property type="evidence" value="ECO:0007669"/>
    <property type="project" value="UniProtKB-KW"/>
</dbReference>
<evidence type="ECO:0000256" key="5">
    <source>
        <dbReference type="ARBA" id="ARBA00022989"/>
    </source>
</evidence>
<feature type="transmembrane region" description="Helical" evidence="8">
    <location>
        <begin position="265"/>
        <end position="283"/>
    </location>
</feature>
<dbReference type="RefSeq" id="WP_345360083.1">
    <property type="nucleotide sequence ID" value="NZ_BAABII010000004.1"/>
</dbReference>
<feature type="transmembrane region" description="Helical" evidence="8">
    <location>
        <begin position="80"/>
        <end position="98"/>
    </location>
</feature>
<dbReference type="InterPro" id="IPR050925">
    <property type="entry name" value="Rhomboid_protease_S54"/>
</dbReference>
<feature type="domain" description="Peptidase S54 rhomboid" evidence="9">
    <location>
        <begin position="125"/>
        <end position="256"/>
    </location>
</feature>
<comment type="caution">
    <text evidence="10">The sequence shown here is derived from an EMBL/GenBank/DDBJ whole genome shotgun (WGS) entry which is preliminary data.</text>
</comment>
<feature type="region of interest" description="Disordered" evidence="7">
    <location>
        <begin position="1"/>
        <end position="22"/>
    </location>
</feature>
<reference evidence="10 11" key="1">
    <citation type="submission" date="2024-08" db="EMBL/GenBank/DDBJ databases">
        <title>Genome mining of Saccharopolyspora cebuensis PGLac3 from Nigerian medicinal plant.</title>
        <authorList>
            <person name="Ezeobiora C.E."/>
            <person name="Igbokwe N.H."/>
            <person name="Amin D.H."/>
            <person name="Mendie U.E."/>
        </authorList>
    </citation>
    <scope>NUCLEOTIDE SEQUENCE [LARGE SCALE GENOMIC DNA]</scope>
    <source>
        <strain evidence="10 11">PGLac3</strain>
    </source>
</reference>
<evidence type="ECO:0000313" key="11">
    <source>
        <dbReference type="Proteomes" id="UP001564626"/>
    </source>
</evidence>
<accession>A0ABV4CJ57</accession>